<feature type="signal peptide" evidence="2">
    <location>
        <begin position="1"/>
        <end position="19"/>
    </location>
</feature>
<feature type="chain" id="PRO_5030796820" description="EF-hand domain-containing protein" evidence="2">
    <location>
        <begin position="20"/>
        <end position="179"/>
    </location>
</feature>
<gene>
    <name evidence="4" type="ORF">HNP52_004173</name>
</gene>
<dbReference type="InterPro" id="IPR002048">
    <property type="entry name" value="EF_hand_dom"/>
</dbReference>
<dbReference type="AlphaFoldDB" id="A0A7W7K4T9"/>
<feature type="domain" description="EF-hand" evidence="3">
    <location>
        <begin position="132"/>
        <end position="167"/>
    </location>
</feature>
<dbReference type="Pfam" id="PF13202">
    <property type="entry name" value="EF-hand_5"/>
    <property type="match status" value="2"/>
</dbReference>
<keyword evidence="5" id="KW-1185">Reference proteome</keyword>
<dbReference type="PROSITE" id="PS00018">
    <property type="entry name" value="EF_HAND_1"/>
    <property type="match status" value="2"/>
</dbReference>
<sequence length="179" mass="19674">MRLLFALAALIATPAFAQAAHAQDRVGIPMPPANTANPIGTSTREQPAFTVIAEPVAMMIAAFDADGDGKVTRAEFDAGLKRSFDAIDTRHQGWLGYIAYSDWQERWMGDRNTVPSPFEVDRDGDNKITFAEIAERFDLLFTRFDADKNGVLERKELVTIRPQMPPPGAGRGKKGRGPN</sequence>
<dbReference type="Gene3D" id="1.10.238.10">
    <property type="entry name" value="EF-hand"/>
    <property type="match status" value="2"/>
</dbReference>
<dbReference type="EMBL" id="JACHLN010000004">
    <property type="protein sequence ID" value="MBB4841076.1"/>
    <property type="molecule type" value="Genomic_DNA"/>
</dbReference>
<feature type="domain" description="EF-hand" evidence="3">
    <location>
        <begin position="51"/>
        <end position="86"/>
    </location>
</feature>
<keyword evidence="2" id="KW-0732">Signal</keyword>
<evidence type="ECO:0000313" key="5">
    <source>
        <dbReference type="Proteomes" id="UP000575241"/>
    </source>
</evidence>
<proteinExistence type="predicted"/>
<dbReference type="GO" id="GO:0005509">
    <property type="term" value="F:calcium ion binding"/>
    <property type="evidence" value="ECO:0007669"/>
    <property type="project" value="InterPro"/>
</dbReference>
<dbReference type="InterPro" id="IPR011992">
    <property type="entry name" value="EF-hand-dom_pair"/>
</dbReference>
<dbReference type="PROSITE" id="PS50222">
    <property type="entry name" value="EF_HAND_2"/>
    <property type="match status" value="2"/>
</dbReference>
<evidence type="ECO:0000256" key="1">
    <source>
        <dbReference type="SAM" id="MobiDB-lite"/>
    </source>
</evidence>
<evidence type="ECO:0000259" key="3">
    <source>
        <dbReference type="PROSITE" id="PS50222"/>
    </source>
</evidence>
<reference evidence="4 5" key="1">
    <citation type="submission" date="2020-08" db="EMBL/GenBank/DDBJ databases">
        <title>Functional genomics of gut bacteria from endangered species of beetles.</title>
        <authorList>
            <person name="Carlos-Shanley C."/>
        </authorList>
    </citation>
    <scope>NUCLEOTIDE SEQUENCE [LARGE SCALE GENOMIC DNA]</scope>
    <source>
        <strain evidence="4 5">S00224</strain>
    </source>
</reference>
<protein>
    <recommendedName>
        <fullName evidence="3">EF-hand domain-containing protein</fullName>
    </recommendedName>
</protein>
<dbReference type="SUPFAM" id="SSF47473">
    <property type="entry name" value="EF-hand"/>
    <property type="match status" value="1"/>
</dbReference>
<comment type="caution">
    <text evidence="4">The sequence shown here is derived from an EMBL/GenBank/DDBJ whole genome shotgun (WGS) entry which is preliminary data.</text>
</comment>
<dbReference type="InterPro" id="IPR018247">
    <property type="entry name" value="EF_Hand_1_Ca_BS"/>
</dbReference>
<organism evidence="4 5">
    <name type="scientific">Sphingomonas kyeonggiensis</name>
    <dbReference type="NCBI Taxonomy" id="1268553"/>
    <lineage>
        <taxon>Bacteria</taxon>
        <taxon>Pseudomonadati</taxon>
        <taxon>Pseudomonadota</taxon>
        <taxon>Alphaproteobacteria</taxon>
        <taxon>Sphingomonadales</taxon>
        <taxon>Sphingomonadaceae</taxon>
        <taxon>Sphingomonas</taxon>
    </lineage>
</organism>
<accession>A0A7W7K4T9</accession>
<feature type="region of interest" description="Disordered" evidence="1">
    <location>
        <begin position="160"/>
        <end position="179"/>
    </location>
</feature>
<dbReference type="Proteomes" id="UP000575241">
    <property type="component" value="Unassembled WGS sequence"/>
</dbReference>
<dbReference type="RefSeq" id="WP_184170125.1">
    <property type="nucleotide sequence ID" value="NZ_JACHLN010000004.1"/>
</dbReference>
<name>A0A7W7K4T9_9SPHN</name>
<evidence type="ECO:0000256" key="2">
    <source>
        <dbReference type="SAM" id="SignalP"/>
    </source>
</evidence>
<dbReference type="SMART" id="SM00054">
    <property type="entry name" value="EFh"/>
    <property type="match status" value="2"/>
</dbReference>
<evidence type="ECO:0000313" key="4">
    <source>
        <dbReference type="EMBL" id="MBB4841076.1"/>
    </source>
</evidence>